<dbReference type="EC" id="1.8.1.4" evidence="2"/>
<dbReference type="PANTHER" id="PTHR22912">
    <property type="entry name" value="DISULFIDE OXIDOREDUCTASE"/>
    <property type="match status" value="1"/>
</dbReference>
<dbReference type="VEuPathDB" id="VectorBase:PPAPM1_007219"/>
<comment type="catalytic activity">
    <reaction evidence="3">
        <text>N(6)-[(R)-dihydrolipoyl]-L-lysyl-[protein] + NAD(+) = N(6)-[(R)-lipoyl]-L-lysyl-[protein] + NADH + H(+)</text>
        <dbReference type="Rhea" id="RHEA:15045"/>
        <dbReference type="Rhea" id="RHEA-COMP:10474"/>
        <dbReference type="Rhea" id="RHEA-COMP:10475"/>
        <dbReference type="ChEBI" id="CHEBI:15378"/>
        <dbReference type="ChEBI" id="CHEBI:57540"/>
        <dbReference type="ChEBI" id="CHEBI:57945"/>
        <dbReference type="ChEBI" id="CHEBI:83099"/>
        <dbReference type="ChEBI" id="CHEBI:83100"/>
        <dbReference type="EC" id="1.8.1.4"/>
    </reaction>
</comment>
<dbReference type="SUPFAM" id="SSF51905">
    <property type="entry name" value="FAD/NAD(P)-binding domain"/>
    <property type="match status" value="1"/>
</dbReference>
<dbReference type="Gene3D" id="3.50.50.60">
    <property type="entry name" value="FAD/NAD(P)-binding domain"/>
    <property type="match status" value="2"/>
</dbReference>
<evidence type="ECO:0000256" key="1">
    <source>
        <dbReference type="ARBA" id="ARBA00007532"/>
    </source>
</evidence>
<reference evidence="5" key="1">
    <citation type="submission" date="2022-08" db="UniProtKB">
        <authorList>
            <consortium name="EnsemblMetazoa"/>
        </authorList>
    </citation>
    <scope>IDENTIFICATION</scope>
    <source>
        <strain evidence="5">Israel</strain>
    </source>
</reference>
<evidence type="ECO:0000313" key="5">
    <source>
        <dbReference type="EnsemblMetazoa" id="PPAI010238-PA"/>
    </source>
</evidence>
<dbReference type="AlphaFoldDB" id="A0A1B0DP02"/>
<dbReference type="PRINTS" id="PR00469">
    <property type="entry name" value="PNDRDTASEII"/>
</dbReference>
<dbReference type="EMBL" id="AJVK01017948">
    <property type="status" value="NOT_ANNOTATED_CDS"/>
    <property type="molecule type" value="Genomic_DNA"/>
</dbReference>
<dbReference type="InterPro" id="IPR023753">
    <property type="entry name" value="FAD/NAD-binding_dom"/>
</dbReference>
<dbReference type="Proteomes" id="UP000092462">
    <property type="component" value="Unassembled WGS sequence"/>
</dbReference>
<dbReference type="GO" id="GO:0050660">
    <property type="term" value="F:flavin adenine dinucleotide binding"/>
    <property type="evidence" value="ECO:0007669"/>
    <property type="project" value="TreeGrafter"/>
</dbReference>
<dbReference type="VEuPathDB" id="VectorBase:PPAI010238"/>
<dbReference type="PRINTS" id="PR00368">
    <property type="entry name" value="FADPNR"/>
</dbReference>
<name>A0A1B0DP02_PHLPP</name>
<accession>A0A1B0DP02</accession>
<dbReference type="PANTHER" id="PTHR22912:SF151">
    <property type="entry name" value="DIHYDROLIPOYL DEHYDROGENASE, MITOCHONDRIAL"/>
    <property type="match status" value="1"/>
</dbReference>
<comment type="similarity">
    <text evidence="1">Belongs to the class-I pyridine nucleotide-disulfide oxidoreductase family.</text>
</comment>
<dbReference type="EMBL" id="AJVK01017947">
    <property type="status" value="NOT_ANNOTATED_CDS"/>
    <property type="molecule type" value="Genomic_DNA"/>
</dbReference>
<dbReference type="GO" id="GO:0004148">
    <property type="term" value="F:dihydrolipoyl dehydrogenase (NADH) activity"/>
    <property type="evidence" value="ECO:0007669"/>
    <property type="project" value="UniProtKB-EC"/>
</dbReference>
<sequence length="151" mass="16138">MQCNIRNIVSFATKTNLVLRHQRPALGLLGRRHYTSGEEVDLVVIGSGPGGYVAAIKAAQLGMNVNLANRGILVDNVRADIGKIMDAKAKSVKALTGGIAQLFKKNKVHLIKGYGTITSPNEVTAKTDNGQEVVKTKRIMIATGSEVTPFP</sequence>
<proteinExistence type="inferred from homology"/>
<dbReference type="EnsemblMetazoa" id="PPAI010238-RA">
    <property type="protein sequence ID" value="PPAI010238-PA"/>
    <property type="gene ID" value="PPAI010238"/>
</dbReference>
<dbReference type="GO" id="GO:0005739">
    <property type="term" value="C:mitochondrion"/>
    <property type="evidence" value="ECO:0007669"/>
    <property type="project" value="TreeGrafter"/>
</dbReference>
<evidence type="ECO:0000313" key="6">
    <source>
        <dbReference type="Proteomes" id="UP000092462"/>
    </source>
</evidence>
<keyword evidence="6" id="KW-1185">Reference proteome</keyword>
<dbReference type="InterPro" id="IPR050151">
    <property type="entry name" value="Class-I_Pyr_Nuc-Dis_Oxidored"/>
</dbReference>
<dbReference type="Pfam" id="PF07992">
    <property type="entry name" value="Pyr_redox_2"/>
    <property type="match status" value="1"/>
</dbReference>
<evidence type="ECO:0000256" key="2">
    <source>
        <dbReference type="ARBA" id="ARBA00012608"/>
    </source>
</evidence>
<feature type="domain" description="FAD/NAD(P)-binding" evidence="4">
    <location>
        <begin position="41"/>
        <end position="149"/>
    </location>
</feature>
<protein>
    <recommendedName>
        <fullName evidence="2">dihydrolipoyl dehydrogenase</fullName>
        <ecNumber evidence="2">1.8.1.4</ecNumber>
    </recommendedName>
</protein>
<dbReference type="InterPro" id="IPR036188">
    <property type="entry name" value="FAD/NAD-bd_sf"/>
</dbReference>
<evidence type="ECO:0000256" key="3">
    <source>
        <dbReference type="ARBA" id="ARBA00049187"/>
    </source>
</evidence>
<dbReference type="GO" id="GO:0045252">
    <property type="term" value="C:oxoglutarate dehydrogenase complex"/>
    <property type="evidence" value="ECO:0007669"/>
    <property type="project" value="TreeGrafter"/>
</dbReference>
<dbReference type="GO" id="GO:0006103">
    <property type="term" value="P:2-oxoglutarate metabolic process"/>
    <property type="evidence" value="ECO:0007669"/>
    <property type="project" value="TreeGrafter"/>
</dbReference>
<organism evidence="5 6">
    <name type="scientific">Phlebotomus papatasi</name>
    <name type="common">Sandfly</name>
    <dbReference type="NCBI Taxonomy" id="29031"/>
    <lineage>
        <taxon>Eukaryota</taxon>
        <taxon>Metazoa</taxon>
        <taxon>Ecdysozoa</taxon>
        <taxon>Arthropoda</taxon>
        <taxon>Hexapoda</taxon>
        <taxon>Insecta</taxon>
        <taxon>Pterygota</taxon>
        <taxon>Neoptera</taxon>
        <taxon>Endopterygota</taxon>
        <taxon>Diptera</taxon>
        <taxon>Nematocera</taxon>
        <taxon>Psychodoidea</taxon>
        <taxon>Psychodidae</taxon>
        <taxon>Phlebotomus</taxon>
        <taxon>Phlebotomus</taxon>
    </lineage>
</organism>
<evidence type="ECO:0000259" key="4">
    <source>
        <dbReference type="Pfam" id="PF07992"/>
    </source>
</evidence>